<gene>
    <name evidence="1" type="ORF">GSPATT00000569001</name>
</gene>
<sequence length="419" mass="50209">MQLDLLKTIYLQHLMRFQKLYNQNKKHDSATKYFKVQHKLVKIKQIQEVMHLYKSRINVNSKLIMNCTKSNRNFHCCFTTCDKEVSSNQYRFFIQKILKLQMFLQNQILIWLNEPINEAALTWCLIHILEATFHFILQIQVALYFIMQFCSTTRYMLKHKSGYYLIYKQLNTETSIFLSIQFYCMKLFLYYKIFEQIFVYISGSPFRLIQEQWSNIRLSQQLHKWQMQKCIQICLQLEQANKKVLLFEKLCKCCPFYWQHSQKFVNTSSTRRLYAYYVKAHNVFIYASSNEAVLLLRSSPSQVVVIIISQRIYEKQRILCRKLFNMVLYCIHDMQTSPFKTVPSITVATKSLSQNHLERYQSFNHNLKCSHMQILYFIGQTTVLRWLVSRNSTAKLNLYYRDQIGTTIPTCVLVSQVFL</sequence>
<evidence type="ECO:0000313" key="1">
    <source>
        <dbReference type="EMBL" id="CAK70860.1"/>
    </source>
</evidence>
<evidence type="ECO:0008006" key="3">
    <source>
        <dbReference type="Google" id="ProtNLM"/>
    </source>
</evidence>
<reference evidence="1 2" key="1">
    <citation type="journal article" date="2006" name="Nature">
        <title>Global trends of whole-genome duplications revealed by the ciliate Paramecium tetraurelia.</title>
        <authorList>
            <consortium name="Genoscope"/>
            <person name="Aury J.-M."/>
            <person name="Jaillon O."/>
            <person name="Duret L."/>
            <person name="Noel B."/>
            <person name="Jubin C."/>
            <person name="Porcel B.M."/>
            <person name="Segurens B."/>
            <person name="Daubin V."/>
            <person name="Anthouard V."/>
            <person name="Aiach N."/>
            <person name="Arnaiz O."/>
            <person name="Billaut A."/>
            <person name="Beisson J."/>
            <person name="Blanc I."/>
            <person name="Bouhouche K."/>
            <person name="Camara F."/>
            <person name="Duharcourt S."/>
            <person name="Guigo R."/>
            <person name="Gogendeau D."/>
            <person name="Katinka M."/>
            <person name="Keller A.-M."/>
            <person name="Kissmehl R."/>
            <person name="Klotz C."/>
            <person name="Koll F."/>
            <person name="Le Moue A."/>
            <person name="Lepere C."/>
            <person name="Malinsky S."/>
            <person name="Nowacki M."/>
            <person name="Nowak J.K."/>
            <person name="Plattner H."/>
            <person name="Poulain J."/>
            <person name="Ruiz F."/>
            <person name="Serrano V."/>
            <person name="Zagulski M."/>
            <person name="Dessen P."/>
            <person name="Betermier M."/>
            <person name="Weissenbach J."/>
            <person name="Scarpelli C."/>
            <person name="Schachter V."/>
            <person name="Sperling L."/>
            <person name="Meyer E."/>
            <person name="Cohen J."/>
            <person name="Wincker P."/>
        </authorList>
    </citation>
    <scope>NUCLEOTIDE SEQUENCE [LARGE SCALE GENOMIC DNA]</scope>
    <source>
        <strain evidence="1 2">Stock d4-2</strain>
    </source>
</reference>
<name>A0CJ93_PARTE</name>
<accession>A0CJ93</accession>
<organism evidence="1 2">
    <name type="scientific">Paramecium tetraurelia</name>
    <dbReference type="NCBI Taxonomy" id="5888"/>
    <lineage>
        <taxon>Eukaryota</taxon>
        <taxon>Sar</taxon>
        <taxon>Alveolata</taxon>
        <taxon>Ciliophora</taxon>
        <taxon>Intramacronucleata</taxon>
        <taxon>Oligohymenophorea</taxon>
        <taxon>Peniculida</taxon>
        <taxon>Parameciidae</taxon>
        <taxon>Paramecium</taxon>
    </lineage>
</organism>
<dbReference type="Proteomes" id="UP000000600">
    <property type="component" value="Unassembled WGS sequence"/>
</dbReference>
<dbReference type="AlphaFoldDB" id="A0CJ93"/>
<keyword evidence="2" id="KW-1185">Reference proteome</keyword>
<dbReference type="RefSeq" id="XP_001438257.1">
    <property type="nucleotide sequence ID" value="XM_001438220.1"/>
</dbReference>
<dbReference type="GeneID" id="5024043"/>
<dbReference type="EMBL" id="CT868096">
    <property type="protein sequence ID" value="CAK70860.1"/>
    <property type="molecule type" value="Genomic_DNA"/>
</dbReference>
<protein>
    <recommendedName>
        <fullName evidence="3">Transmembrane protein</fullName>
    </recommendedName>
</protein>
<dbReference type="KEGG" id="ptm:GSPATT00000569001"/>
<dbReference type="InParanoid" id="A0CJ93"/>
<proteinExistence type="predicted"/>
<evidence type="ECO:0000313" key="2">
    <source>
        <dbReference type="Proteomes" id="UP000000600"/>
    </source>
</evidence>
<dbReference type="HOGENOM" id="CLU_656341_0_0_1"/>